<sequence>MAAKQRPSCLLHAGGVLVKQRRASLAKDVLVSLTPAKRRFWIRPVVVRFGDRHLFLLAVASFCLTLCVFQGDVRLRYSNLMRQTLTFRNPRPRRNHFALGLTSRGEGASGLLLICPRRPARPAQQDRRIPYYFCMVTQ</sequence>
<feature type="transmembrane region" description="Helical" evidence="1">
    <location>
        <begin position="54"/>
        <end position="73"/>
    </location>
</feature>
<dbReference type="AlphaFoldDB" id="A0A8H6KUM0"/>
<gene>
    <name evidence="2" type="ORF">CPLU01_02944</name>
</gene>
<keyword evidence="3" id="KW-1185">Reference proteome</keyword>
<keyword evidence="1" id="KW-0812">Transmembrane</keyword>
<evidence type="ECO:0000313" key="3">
    <source>
        <dbReference type="Proteomes" id="UP000654918"/>
    </source>
</evidence>
<protein>
    <recommendedName>
        <fullName evidence="4">Transmembrane protein</fullName>
    </recommendedName>
</protein>
<keyword evidence="1" id="KW-0472">Membrane</keyword>
<reference evidence="2" key="1">
    <citation type="journal article" date="2020" name="Phytopathology">
        <title>Genome Sequence Resources of Colletotrichum truncatum, C. plurivorum, C. musicola, and C. sojae: Four Species Pathogenic to Soybean (Glycine max).</title>
        <authorList>
            <person name="Rogerio F."/>
            <person name="Boufleur T.R."/>
            <person name="Ciampi-Guillardi M."/>
            <person name="Sukno S.A."/>
            <person name="Thon M.R."/>
            <person name="Massola Junior N.S."/>
            <person name="Baroncelli R."/>
        </authorList>
    </citation>
    <scope>NUCLEOTIDE SEQUENCE</scope>
    <source>
        <strain evidence="2">LFN00145</strain>
    </source>
</reference>
<comment type="caution">
    <text evidence="2">The sequence shown here is derived from an EMBL/GenBank/DDBJ whole genome shotgun (WGS) entry which is preliminary data.</text>
</comment>
<proteinExistence type="predicted"/>
<name>A0A8H6KUM0_9PEZI</name>
<dbReference type="Proteomes" id="UP000654918">
    <property type="component" value="Unassembled WGS sequence"/>
</dbReference>
<evidence type="ECO:0008006" key="4">
    <source>
        <dbReference type="Google" id="ProtNLM"/>
    </source>
</evidence>
<evidence type="ECO:0000313" key="2">
    <source>
        <dbReference type="EMBL" id="KAF6837591.1"/>
    </source>
</evidence>
<dbReference type="EMBL" id="WIGO01000024">
    <property type="protein sequence ID" value="KAF6837591.1"/>
    <property type="molecule type" value="Genomic_DNA"/>
</dbReference>
<organism evidence="2 3">
    <name type="scientific">Colletotrichum plurivorum</name>
    <dbReference type="NCBI Taxonomy" id="2175906"/>
    <lineage>
        <taxon>Eukaryota</taxon>
        <taxon>Fungi</taxon>
        <taxon>Dikarya</taxon>
        <taxon>Ascomycota</taxon>
        <taxon>Pezizomycotina</taxon>
        <taxon>Sordariomycetes</taxon>
        <taxon>Hypocreomycetidae</taxon>
        <taxon>Glomerellales</taxon>
        <taxon>Glomerellaceae</taxon>
        <taxon>Colletotrichum</taxon>
        <taxon>Colletotrichum orchidearum species complex</taxon>
    </lineage>
</organism>
<keyword evidence="1" id="KW-1133">Transmembrane helix</keyword>
<evidence type="ECO:0000256" key="1">
    <source>
        <dbReference type="SAM" id="Phobius"/>
    </source>
</evidence>
<accession>A0A8H6KUM0</accession>